<keyword evidence="12" id="KW-1185">Reference proteome</keyword>
<evidence type="ECO:0000256" key="2">
    <source>
        <dbReference type="ARBA" id="ARBA00022525"/>
    </source>
</evidence>
<dbReference type="PANTHER" id="PTHR24260">
    <property type="match status" value="1"/>
</dbReference>
<keyword evidence="6" id="KW-1015">Disulfide bond</keyword>
<comment type="subcellular location">
    <subcellularLocation>
        <location evidence="1">Secreted</location>
    </subcellularLocation>
</comment>
<dbReference type="GO" id="GO:0045087">
    <property type="term" value="P:innate immune response"/>
    <property type="evidence" value="ECO:0007669"/>
    <property type="project" value="UniProtKB-KW"/>
</dbReference>
<dbReference type="PANTHER" id="PTHR24260:SF147">
    <property type="entry name" value="EG:BACR7A4.3 PROTEIN-RELATED"/>
    <property type="match status" value="1"/>
</dbReference>
<sequence length="268" mass="30395">MIGITFQNCTKVEQPIVGDDLARYGEFPHHALLGYLKRDKEDEYEFQCGGTLVSDQHVITAAHCIERTFPKVVRLGEYDTEHESVDEVQVAIEGVLMHPEYSPRKAYHDIAILKLAEKVSLSTFIRPACLWDTEYRNFSRYITAGFERNEPFGKFDTVLRKLQLEELSVEDCTNMMEVSRYFTDGIHDGQLCISTDTCGELSGEALQPVTATKPCISHVVGITSRGTRCNSNGVTIYTKVSYYIDWIETNVWGQNATNPETYRAVSIR</sequence>
<evidence type="ECO:0000256" key="8">
    <source>
        <dbReference type="ARBA" id="ARBA00024195"/>
    </source>
</evidence>
<keyword evidence="5" id="KW-0391">Immunity</keyword>
<dbReference type="GO" id="GO:0005576">
    <property type="term" value="C:extracellular region"/>
    <property type="evidence" value="ECO:0007669"/>
    <property type="project" value="UniProtKB-SubCell"/>
</dbReference>
<protein>
    <submittedName>
        <fullName evidence="11">Peptidase S1 domain-containing protein</fullName>
    </submittedName>
</protein>
<dbReference type="OrthoDB" id="6339452at2759"/>
<dbReference type="CDD" id="cd00190">
    <property type="entry name" value="Tryp_SPc"/>
    <property type="match status" value="1"/>
</dbReference>
<dbReference type="PROSITE" id="PS00134">
    <property type="entry name" value="TRYPSIN_HIS"/>
    <property type="match status" value="1"/>
</dbReference>
<dbReference type="InterPro" id="IPR001254">
    <property type="entry name" value="Trypsin_dom"/>
</dbReference>
<dbReference type="InterPro" id="IPR001314">
    <property type="entry name" value="Peptidase_S1A"/>
</dbReference>
<dbReference type="VEuPathDB" id="VectorBase:ASIS002210"/>
<keyword evidence="4" id="KW-0732">Signal</keyword>
<evidence type="ECO:0000256" key="1">
    <source>
        <dbReference type="ARBA" id="ARBA00004613"/>
    </source>
</evidence>
<dbReference type="InterPro" id="IPR018114">
    <property type="entry name" value="TRYPSIN_HIS"/>
</dbReference>
<dbReference type="Proteomes" id="UP000030765">
    <property type="component" value="Unassembled WGS sequence"/>
</dbReference>
<dbReference type="OMA" id="GVECTEY"/>
<evidence type="ECO:0000313" key="11">
    <source>
        <dbReference type="EnsemblMetazoa" id="ASIC012560-PA"/>
    </source>
</evidence>
<dbReference type="EMBL" id="KE525280">
    <property type="protein sequence ID" value="KFB44658.1"/>
    <property type="molecule type" value="Genomic_DNA"/>
</dbReference>
<dbReference type="SUPFAM" id="SSF50494">
    <property type="entry name" value="Trypsin-like serine proteases"/>
    <property type="match status" value="1"/>
</dbReference>
<dbReference type="FunFam" id="2.40.10.10:FF:000028">
    <property type="entry name" value="Serine protease easter"/>
    <property type="match status" value="1"/>
</dbReference>
<feature type="domain" description="Peptidase S1" evidence="9">
    <location>
        <begin position="16"/>
        <end position="252"/>
    </location>
</feature>
<evidence type="ECO:0000313" key="10">
    <source>
        <dbReference type="EMBL" id="KFB44658.1"/>
    </source>
</evidence>
<proteinExistence type="inferred from homology"/>
<comment type="similarity">
    <text evidence="8">Belongs to the peptidase S1 family. CLIP subfamily.</text>
</comment>
<evidence type="ECO:0000256" key="3">
    <source>
        <dbReference type="ARBA" id="ARBA00022588"/>
    </source>
</evidence>
<evidence type="ECO:0000256" key="5">
    <source>
        <dbReference type="ARBA" id="ARBA00022859"/>
    </source>
</evidence>
<dbReference type="Gene3D" id="2.40.10.10">
    <property type="entry name" value="Trypsin-like serine proteases"/>
    <property type="match status" value="1"/>
</dbReference>
<reference evidence="11" key="2">
    <citation type="submission" date="2020-05" db="UniProtKB">
        <authorList>
            <consortium name="EnsemblMetazoa"/>
        </authorList>
    </citation>
    <scope>IDENTIFICATION</scope>
</reference>
<dbReference type="VEuPathDB" id="VectorBase:ASIC012560"/>
<evidence type="ECO:0000259" key="9">
    <source>
        <dbReference type="PROSITE" id="PS50240"/>
    </source>
</evidence>
<keyword evidence="3" id="KW-0399">Innate immunity</keyword>
<dbReference type="EMBL" id="ATLV01019835">
    <property type="status" value="NOT_ANNOTATED_CDS"/>
    <property type="molecule type" value="Genomic_DNA"/>
</dbReference>
<name>A0A084W364_ANOSI</name>
<evidence type="ECO:0000313" key="12">
    <source>
        <dbReference type="Proteomes" id="UP000030765"/>
    </source>
</evidence>
<keyword evidence="7" id="KW-0325">Glycoprotein</keyword>
<dbReference type="Pfam" id="PF00089">
    <property type="entry name" value="Trypsin"/>
    <property type="match status" value="1"/>
</dbReference>
<dbReference type="SMART" id="SM00020">
    <property type="entry name" value="Tryp_SPc"/>
    <property type="match status" value="1"/>
</dbReference>
<dbReference type="PRINTS" id="PR00722">
    <property type="entry name" value="CHYMOTRYPSIN"/>
</dbReference>
<dbReference type="GO" id="GO:0006508">
    <property type="term" value="P:proteolysis"/>
    <property type="evidence" value="ECO:0007669"/>
    <property type="project" value="InterPro"/>
</dbReference>
<evidence type="ECO:0000256" key="4">
    <source>
        <dbReference type="ARBA" id="ARBA00022729"/>
    </source>
</evidence>
<dbReference type="InterPro" id="IPR043504">
    <property type="entry name" value="Peptidase_S1_PA_chymotrypsin"/>
</dbReference>
<reference evidence="10 12" key="1">
    <citation type="journal article" date="2014" name="BMC Genomics">
        <title>Genome sequence of Anopheles sinensis provides insight into genetics basis of mosquito competence for malaria parasites.</title>
        <authorList>
            <person name="Zhou D."/>
            <person name="Zhang D."/>
            <person name="Ding G."/>
            <person name="Shi L."/>
            <person name="Hou Q."/>
            <person name="Ye Y."/>
            <person name="Xu Y."/>
            <person name="Zhou H."/>
            <person name="Xiong C."/>
            <person name="Li S."/>
            <person name="Yu J."/>
            <person name="Hong S."/>
            <person name="Yu X."/>
            <person name="Zou P."/>
            <person name="Chen C."/>
            <person name="Chang X."/>
            <person name="Wang W."/>
            <person name="Lv Y."/>
            <person name="Sun Y."/>
            <person name="Ma L."/>
            <person name="Shen B."/>
            <person name="Zhu C."/>
        </authorList>
    </citation>
    <scope>NUCLEOTIDE SEQUENCE [LARGE SCALE GENOMIC DNA]</scope>
</reference>
<dbReference type="InterPro" id="IPR009003">
    <property type="entry name" value="Peptidase_S1_PA"/>
</dbReference>
<gene>
    <name evidence="10" type="ORF">ZHAS_00012560</name>
</gene>
<keyword evidence="2" id="KW-0964">Secreted</keyword>
<dbReference type="EnsemblMetazoa" id="ASIC012560-RA">
    <property type="protein sequence ID" value="ASIC012560-PA"/>
    <property type="gene ID" value="ASIC012560"/>
</dbReference>
<dbReference type="PROSITE" id="PS50240">
    <property type="entry name" value="TRYPSIN_DOM"/>
    <property type="match status" value="1"/>
</dbReference>
<evidence type="ECO:0000256" key="6">
    <source>
        <dbReference type="ARBA" id="ARBA00023157"/>
    </source>
</evidence>
<dbReference type="InterPro" id="IPR051333">
    <property type="entry name" value="CLIP_Serine_Protease"/>
</dbReference>
<dbReference type="STRING" id="74873.A0A084W364"/>
<dbReference type="GO" id="GO:0004252">
    <property type="term" value="F:serine-type endopeptidase activity"/>
    <property type="evidence" value="ECO:0007669"/>
    <property type="project" value="InterPro"/>
</dbReference>
<organism evidence="10">
    <name type="scientific">Anopheles sinensis</name>
    <name type="common">Mosquito</name>
    <dbReference type="NCBI Taxonomy" id="74873"/>
    <lineage>
        <taxon>Eukaryota</taxon>
        <taxon>Metazoa</taxon>
        <taxon>Ecdysozoa</taxon>
        <taxon>Arthropoda</taxon>
        <taxon>Hexapoda</taxon>
        <taxon>Insecta</taxon>
        <taxon>Pterygota</taxon>
        <taxon>Neoptera</taxon>
        <taxon>Endopterygota</taxon>
        <taxon>Diptera</taxon>
        <taxon>Nematocera</taxon>
        <taxon>Culicoidea</taxon>
        <taxon>Culicidae</taxon>
        <taxon>Anophelinae</taxon>
        <taxon>Anopheles</taxon>
    </lineage>
</organism>
<dbReference type="AlphaFoldDB" id="A0A084W364"/>
<accession>A0A084W364</accession>
<evidence type="ECO:0000256" key="7">
    <source>
        <dbReference type="ARBA" id="ARBA00023180"/>
    </source>
</evidence>